<dbReference type="InterPro" id="IPR000387">
    <property type="entry name" value="Tyr_Pase_dom"/>
</dbReference>
<dbReference type="PANTHER" id="PTHR46163">
    <property type="entry name" value="TYROSINE-PROTEIN PHOSPHATASE-RELATED"/>
    <property type="match status" value="1"/>
</dbReference>
<proteinExistence type="predicted"/>
<dbReference type="Proteomes" id="UP000887569">
    <property type="component" value="Unplaced"/>
</dbReference>
<evidence type="ECO:0000259" key="1">
    <source>
        <dbReference type="PROSITE" id="PS50055"/>
    </source>
</evidence>
<protein>
    <submittedName>
        <fullName evidence="4 5">Tyrosine-protein phosphatase domain-containing protein</fullName>
    </submittedName>
</protein>
<feature type="domain" description="Tyrosine-protein phosphatase" evidence="1">
    <location>
        <begin position="242"/>
        <end position="550"/>
    </location>
</feature>
<dbReference type="PROSITE" id="PS50056">
    <property type="entry name" value="TYR_PHOSPHATASE_2"/>
    <property type="match status" value="1"/>
</dbReference>
<reference evidence="4 5" key="1">
    <citation type="submission" date="2022-11" db="UniProtKB">
        <authorList>
            <consortium name="WormBaseParasite"/>
        </authorList>
    </citation>
    <scope>IDENTIFICATION</scope>
</reference>
<feature type="domain" description="Tyrosine specific protein phosphatases" evidence="2">
    <location>
        <begin position="483"/>
        <end position="541"/>
    </location>
</feature>
<evidence type="ECO:0000313" key="3">
    <source>
        <dbReference type="Proteomes" id="UP000887569"/>
    </source>
</evidence>
<keyword evidence="3" id="KW-1185">Reference proteome</keyword>
<dbReference type="SMART" id="SM00404">
    <property type="entry name" value="PTPc_motif"/>
    <property type="match status" value="1"/>
</dbReference>
<dbReference type="Pfam" id="PF00102">
    <property type="entry name" value="Y_phosphatase"/>
    <property type="match status" value="1"/>
</dbReference>
<dbReference type="PRINTS" id="PR00700">
    <property type="entry name" value="PRTYPHPHTASE"/>
</dbReference>
<dbReference type="Gene3D" id="3.90.190.10">
    <property type="entry name" value="Protein tyrosine phosphatase superfamily"/>
    <property type="match status" value="1"/>
</dbReference>
<dbReference type="InterPro" id="IPR029021">
    <property type="entry name" value="Prot-tyrosine_phosphatase-like"/>
</dbReference>
<dbReference type="WBParaSite" id="PgR072X_g027_t03">
    <property type="protein sequence ID" value="PgR072X_g027_t03"/>
    <property type="gene ID" value="PgR072X_g027"/>
</dbReference>
<dbReference type="InterPro" id="IPR000242">
    <property type="entry name" value="PTP_cat"/>
</dbReference>
<sequence length="591" mass="68134">MATILSPREIGRESRDEPDVLSITSSIELKDALIDDTWFWQGETHSAKPTGKKWLSEASKDLGATAGDDIYAHPPIFFVRWFRAWQDRSLLKRLVIDFHFDKFDMDEVKTFVAQKLFKVDGIICDEQTKLMFIEKMVLLPHPKEFDDENEELIRKYGSELVKWLRDRLVPCTNQSKNVVDRALKDFNDLKQVDPLASWFKQSSESSARMLDRIQNLASAMADMMKYSLLIQPGTITPHLSKFVGEYRQLKTFFERNDMSPEECSHVAFAANYLTKARNAVIECADSTRVILRHINGDIESSFELLDDSMCGSSPSGLFYDDDVPSPCKPPIFGTSDFIHASYVRGGPLLNTFICTQAPMPSTINDFWQMVWQERSQYIIMLCAAVDQNRMCPLDSGTPNVCPYYWPRAEGEEMHCGPFVIRNERIDGVMDPLFNVTYLSIRRADDLSKKDVRLIQHWQYDWNDFADSHWPLRVLRRARLSPTPTIVQCMDGCSRSGTLVCIEALLMHVLRGSAQYEKLVLTTALFVRLQRRHAIGSALHYLFIYRTLLYWMQPYITSIYQRFVLGLIFPEWGFVGKYNKLVAKHAVKLSLL</sequence>
<dbReference type="WBParaSite" id="PgR072X_g027_t04">
    <property type="protein sequence ID" value="PgR072X_g027_t04"/>
    <property type="gene ID" value="PgR072X_g027"/>
</dbReference>
<dbReference type="AlphaFoldDB" id="A0A915C126"/>
<organism evidence="3 5">
    <name type="scientific">Parascaris univalens</name>
    <name type="common">Nematode worm</name>
    <dbReference type="NCBI Taxonomy" id="6257"/>
    <lineage>
        <taxon>Eukaryota</taxon>
        <taxon>Metazoa</taxon>
        <taxon>Ecdysozoa</taxon>
        <taxon>Nematoda</taxon>
        <taxon>Chromadorea</taxon>
        <taxon>Rhabditida</taxon>
        <taxon>Spirurina</taxon>
        <taxon>Ascaridomorpha</taxon>
        <taxon>Ascaridoidea</taxon>
        <taxon>Ascarididae</taxon>
        <taxon>Parascaris</taxon>
    </lineage>
</organism>
<dbReference type="PANTHER" id="PTHR46163:SF7">
    <property type="entry name" value="PROTEIN TYROSINE PHOSPHATASE-LIKE PROTEIN EGG-3"/>
    <property type="match status" value="1"/>
</dbReference>
<dbReference type="CDD" id="cd00047">
    <property type="entry name" value="PTPc"/>
    <property type="match status" value="1"/>
</dbReference>
<dbReference type="GO" id="GO:0004725">
    <property type="term" value="F:protein tyrosine phosphatase activity"/>
    <property type="evidence" value="ECO:0007669"/>
    <property type="project" value="InterPro"/>
</dbReference>
<evidence type="ECO:0000313" key="4">
    <source>
        <dbReference type="WBParaSite" id="PgR072X_g027_t03"/>
    </source>
</evidence>
<evidence type="ECO:0000313" key="5">
    <source>
        <dbReference type="WBParaSite" id="PgR072X_g027_t04"/>
    </source>
</evidence>
<name>A0A915C126_PARUN</name>
<evidence type="ECO:0000259" key="2">
    <source>
        <dbReference type="PROSITE" id="PS50056"/>
    </source>
</evidence>
<dbReference type="SUPFAM" id="SSF52799">
    <property type="entry name" value="(Phosphotyrosine protein) phosphatases II"/>
    <property type="match status" value="1"/>
</dbReference>
<dbReference type="InterPro" id="IPR052782">
    <property type="entry name" value="Oocyte-zygote_transition_reg"/>
</dbReference>
<dbReference type="InterPro" id="IPR003595">
    <property type="entry name" value="Tyr_Pase_cat"/>
</dbReference>
<dbReference type="SMART" id="SM00194">
    <property type="entry name" value="PTPc"/>
    <property type="match status" value="1"/>
</dbReference>
<accession>A0A915C126</accession>
<dbReference type="PROSITE" id="PS50055">
    <property type="entry name" value="TYR_PHOSPHATASE_PTP"/>
    <property type="match status" value="1"/>
</dbReference>